<dbReference type="EMBL" id="CTRP01000005">
    <property type="protein sequence ID" value="CQR71660.1"/>
    <property type="molecule type" value="Genomic_DNA"/>
</dbReference>
<protein>
    <submittedName>
        <fullName evidence="1">Uncharacterized protein</fullName>
    </submittedName>
</protein>
<proteinExistence type="predicted"/>
<gene>
    <name evidence="1" type="ORF">SpAn4DRAFT_3526</name>
</gene>
<accession>A0A0U1KW39</accession>
<name>A0A0U1KW39_9FIRM</name>
<dbReference type="RefSeq" id="WP_021168743.1">
    <property type="nucleotide sequence ID" value="NZ_CTRP01000005.1"/>
</dbReference>
<dbReference type="Proteomes" id="UP000049855">
    <property type="component" value="Unassembled WGS sequence"/>
</dbReference>
<sequence length="58" mass="6696">MKYITGRVFAKTIQEAAQHVFHRLEKEGLTGEPRIWPANVQPNPSLCWWEYGVLCHGT</sequence>
<reference evidence="2" key="1">
    <citation type="submission" date="2015-03" db="EMBL/GenBank/DDBJ databases">
        <authorList>
            <person name="Nijsse Bart"/>
        </authorList>
    </citation>
    <scope>NUCLEOTIDE SEQUENCE [LARGE SCALE GENOMIC DNA]</scope>
</reference>
<keyword evidence="2" id="KW-1185">Reference proteome</keyword>
<organism evidence="1 2">
    <name type="scientific">Sporomusa ovata</name>
    <dbReference type="NCBI Taxonomy" id="2378"/>
    <lineage>
        <taxon>Bacteria</taxon>
        <taxon>Bacillati</taxon>
        <taxon>Bacillota</taxon>
        <taxon>Negativicutes</taxon>
        <taxon>Selenomonadales</taxon>
        <taxon>Sporomusaceae</taxon>
        <taxon>Sporomusa</taxon>
    </lineage>
</organism>
<dbReference type="AlphaFoldDB" id="A0A0U1KW39"/>
<evidence type="ECO:0000313" key="2">
    <source>
        <dbReference type="Proteomes" id="UP000049855"/>
    </source>
</evidence>
<evidence type="ECO:0000313" key="1">
    <source>
        <dbReference type="EMBL" id="CQR71660.1"/>
    </source>
</evidence>